<gene>
    <name evidence="9" type="ORF">ETSY2_54880</name>
</gene>
<dbReference type="AlphaFoldDB" id="W4L1V7"/>
<dbReference type="GO" id="GO:0006886">
    <property type="term" value="P:intracellular protein transport"/>
    <property type="evidence" value="ECO:0007669"/>
    <property type="project" value="InterPro"/>
</dbReference>
<evidence type="ECO:0000256" key="3">
    <source>
        <dbReference type="ARBA" id="ARBA00022475"/>
    </source>
</evidence>
<evidence type="ECO:0000313" key="10">
    <source>
        <dbReference type="Proteomes" id="UP000019140"/>
    </source>
</evidence>
<dbReference type="PANTHER" id="PTHR33910">
    <property type="entry name" value="PROTEIN TRANSLOCASE SUBUNIT SECE"/>
    <property type="match status" value="1"/>
</dbReference>
<name>W4L1V7_9BACT</name>
<keyword evidence="4" id="KW-0812">Transmembrane</keyword>
<sequence length="47" mass="5442">MPWAWYNKAVQFFRDVRSELRKVTFPTRKETLASTAVVLIAVFAIAI</sequence>
<evidence type="ECO:0000256" key="7">
    <source>
        <dbReference type="ARBA" id="ARBA00023010"/>
    </source>
</evidence>
<evidence type="ECO:0000256" key="1">
    <source>
        <dbReference type="ARBA" id="ARBA00004370"/>
    </source>
</evidence>
<dbReference type="Gene3D" id="1.20.5.1030">
    <property type="entry name" value="Preprotein translocase secy subunit"/>
    <property type="match status" value="1"/>
</dbReference>
<evidence type="ECO:0000313" key="9">
    <source>
        <dbReference type="EMBL" id="ETW92017.1"/>
    </source>
</evidence>
<keyword evidence="3" id="KW-1003">Cell membrane</keyword>
<evidence type="ECO:0000256" key="5">
    <source>
        <dbReference type="ARBA" id="ARBA00022927"/>
    </source>
</evidence>
<dbReference type="InterPro" id="IPR038379">
    <property type="entry name" value="SecE_sf"/>
</dbReference>
<dbReference type="GO" id="GO:0008320">
    <property type="term" value="F:protein transmembrane transporter activity"/>
    <property type="evidence" value="ECO:0007669"/>
    <property type="project" value="InterPro"/>
</dbReference>
<keyword evidence="6" id="KW-1133">Transmembrane helix</keyword>
<comment type="subcellular location">
    <subcellularLocation>
        <location evidence="1">Membrane</location>
    </subcellularLocation>
</comment>
<evidence type="ECO:0000256" key="8">
    <source>
        <dbReference type="ARBA" id="ARBA00023136"/>
    </source>
</evidence>
<accession>W4L1V7</accession>
<dbReference type="PANTHER" id="PTHR33910:SF1">
    <property type="entry name" value="PROTEIN TRANSLOCASE SUBUNIT SECE"/>
    <property type="match status" value="1"/>
</dbReference>
<keyword evidence="7" id="KW-0811">Translocation</keyword>
<dbReference type="GO" id="GO:0009306">
    <property type="term" value="P:protein secretion"/>
    <property type="evidence" value="ECO:0007669"/>
    <property type="project" value="InterPro"/>
</dbReference>
<proteinExistence type="predicted"/>
<protein>
    <submittedName>
        <fullName evidence="9">Preprotein translocase subunit SecE</fullName>
    </submittedName>
</protein>
<evidence type="ECO:0000256" key="6">
    <source>
        <dbReference type="ARBA" id="ARBA00022989"/>
    </source>
</evidence>
<keyword evidence="2" id="KW-0813">Transport</keyword>
<evidence type="ECO:0000256" key="4">
    <source>
        <dbReference type="ARBA" id="ARBA00022692"/>
    </source>
</evidence>
<dbReference type="Proteomes" id="UP000019140">
    <property type="component" value="Unassembled WGS sequence"/>
</dbReference>
<organism evidence="9 10">
    <name type="scientific">Candidatus Entotheonella gemina</name>
    <dbReference type="NCBI Taxonomy" id="1429439"/>
    <lineage>
        <taxon>Bacteria</taxon>
        <taxon>Pseudomonadati</taxon>
        <taxon>Nitrospinota/Tectimicrobiota group</taxon>
        <taxon>Candidatus Tectimicrobiota</taxon>
        <taxon>Candidatus Entotheonellia</taxon>
        <taxon>Candidatus Entotheonellales</taxon>
        <taxon>Candidatus Entotheonellaceae</taxon>
        <taxon>Candidatus Entotheonella</taxon>
    </lineage>
</organism>
<dbReference type="InterPro" id="IPR001901">
    <property type="entry name" value="Translocase_SecE/Sec61-g"/>
</dbReference>
<keyword evidence="8" id="KW-0472">Membrane</keyword>
<keyword evidence="10" id="KW-1185">Reference proteome</keyword>
<dbReference type="HOGENOM" id="CLU_3176805_0_0_7"/>
<dbReference type="InterPro" id="IPR005807">
    <property type="entry name" value="SecE_bac"/>
</dbReference>
<feature type="non-terminal residue" evidence="9">
    <location>
        <position position="47"/>
    </location>
</feature>
<evidence type="ECO:0000256" key="2">
    <source>
        <dbReference type="ARBA" id="ARBA00022448"/>
    </source>
</evidence>
<comment type="caution">
    <text evidence="9">The sequence shown here is derived from an EMBL/GenBank/DDBJ whole genome shotgun (WGS) entry which is preliminary data.</text>
</comment>
<dbReference type="GO" id="GO:0006605">
    <property type="term" value="P:protein targeting"/>
    <property type="evidence" value="ECO:0007669"/>
    <property type="project" value="InterPro"/>
</dbReference>
<reference evidence="9 10" key="1">
    <citation type="journal article" date="2014" name="Nature">
        <title>An environmental bacterial taxon with a large and distinct metabolic repertoire.</title>
        <authorList>
            <person name="Wilson M.C."/>
            <person name="Mori T."/>
            <person name="Ruckert C."/>
            <person name="Uria A.R."/>
            <person name="Helf M.J."/>
            <person name="Takada K."/>
            <person name="Gernert C."/>
            <person name="Steffens U.A."/>
            <person name="Heycke N."/>
            <person name="Schmitt S."/>
            <person name="Rinke C."/>
            <person name="Helfrich E.J."/>
            <person name="Brachmann A.O."/>
            <person name="Gurgui C."/>
            <person name="Wakimoto T."/>
            <person name="Kracht M."/>
            <person name="Crusemann M."/>
            <person name="Hentschel U."/>
            <person name="Abe I."/>
            <person name="Matsunaga S."/>
            <person name="Kalinowski J."/>
            <person name="Takeyama H."/>
            <person name="Piel J."/>
        </authorList>
    </citation>
    <scope>NUCLEOTIDE SEQUENCE [LARGE SCALE GENOMIC DNA]</scope>
    <source>
        <strain evidence="10">TSY2</strain>
    </source>
</reference>
<dbReference type="Pfam" id="PF00584">
    <property type="entry name" value="SecE"/>
    <property type="match status" value="1"/>
</dbReference>
<dbReference type="NCBIfam" id="TIGR00964">
    <property type="entry name" value="secE_bact"/>
    <property type="match status" value="1"/>
</dbReference>
<dbReference type="GO" id="GO:0043952">
    <property type="term" value="P:protein transport by the Sec complex"/>
    <property type="evidence" value="ECO:0007669"/>
    <property type="project" value="TreeGrafter"/>
</dbReference>
<dbReference type="EMBL" id="AZHX01003163">
    <property type="protein sequence ID" value="ETW92017.1"/>
    <property type="molecule type" value="Genomic_DNA"/>
</dbReference>
<dbReference type="GO" id="GO:0005886">
    <property type="term" value="C:plasma membrane"/>
    <property type="evidence" value="ECO:0007669"/>
    <property type="project" value="TreeGrafter"/>
</dbReference>
<keyword evidence="5" id="KW-0653">Protein transport</keyword>